<comment type="caution">
    <text evidence="1">The sequence shown here is derived from an EMBL/GenBank/DDBJ whole genome shotgun (WGS) entry which is preliminary data.</text>
</comment>
<organism evidence="1 2">
    <name type="scientific">Arctium lappa</name>
    <name type="common">Greater burdock</name>
    <name type="synonym">Lappa major</name>
    <dbReference type="NCBI Taxonomy" id="4217"/>
    <lineage>
        <taxon>Eukaryota</taxon>
        <taxon>Viridiplantae</taxon>
        <taxon>Streptophyta</taxon>
        <taxon>Embryophyta</taxon>
        <taxon>Tracheophyta</taxon>
        <taxon>Spermatophyta</taxon>
        <taxon>Magnoliopsida</taxon>
        <taxon>eudicotyledons</taxon>
        <taxon>Gunneridae</taxon>
        <taxon>Pentapetalae</taxon>
        <taxon>asterids</taxon>
        <taxon>campanulids</taxon>
        <taxon>Asterales</taxon>
        <taxon>Asteraceae</taxon>
        <taxon>Carduoideae</taxon>
        <taxon>Cardueae</taxon>
        <taxon>Arctiinae</taxon>
        <taxon>Arctium</taxon>
    </lineage>
</organism>
<sequence>MIEPPSPSSSPAKQRHSSNRPPSSTPYIFFRCNRFLPFMTHSPPVTKNEDQAESSSSTNPLVRHTMIKESGVVFIRKIPSSLIWVFHLFQGSGCSIRAELA</sequence>
<protein>
    <submittedName>
        <fullName evidence="1">Uncharacterized protein</fullName>
    </submittedName>
</protein>
<evidence type="ECO:0000313" key="1">
    <source>
        <dbReference type="EMBL" id="KAI3673338.1"/>
    </source>
</evidence>
<dbReference type="EMBL" id="CM042061">
    <property type="protein sequence ID" value="KAI3673338.1"/>
    <property type="molecule type" value="Genomic_DNA"/>
</dbReference>
<gene>
    <name evidence="1" type="ORF">L6452_39455</name>
</gene>
<name>A0ACB8XWH3_ARCLA</name>
<dbReference type="Proteomes" id="UP001055879">
    <property type="component" value="Linkage Group LG15"/>
</dbReference>
<proteinExistence type="predicted"/>
<evidence type="ECO:0000313" key="2">
    <source>
        <dbReference type="Proteomes" id="UP001055879"/>
    </source>
</evidence>
<reference evidence="1 2" key="2">
    <citation type="journal article" date="2022" name="Mol. Ecol. Resour.">
        <title>The genomes of chicory, endive, great burdock and yacon provide insights into Asteraceae paleo-polyploidization history and plant inulin production.</title>
        <authorList>
            <person name="Fan W."/>
            <person name="Wang S."/>
            <person name="Wang H."/>
            <person name="Wang A."/>
            <person name="Jiang F."/>
            <person name="Liu H."/>
            <person name="Zhao H."/>
            <person name="Xu D."/>
            <person name="Zhang Y."/>
        </authorList>
    </citation>
    <scope>NUCLEOTIDE SEQUENCE [LARGE SCALE GENOMIC DNA]</scope>
    <source>
        <strain evidence="2">cv. Niubang</strain>
    </source>
</reference>
<reference evidence="2" key="1">
    <citation type="journal article" date="2022" name="Mol. Ecol. Resour.">
        <title>The genomes of chicory, endive, great burdock and yacon provide insights into Asteraceae palaeo-polyploidization history and plant inulin production.</title>
        <authorList>
            <person name="Fan W."/>
            <person name="Wang S."/>
            <person name="Wang H."/>
            <person name="Wang A."/>
            <person name="Jiang F."/>
            <person name="Liu H."/>
            <person name="Zhao H."/>
            <person name="Xu D."/>
            <person name="Zhang Y."/>
        </authorList>
    </citation>
    <scope>NUCLEOTIDE SEQUENCE [LARGE SCALE GENOMIC DNA]</scope>
    <source>
        <strain evidence="2">cv. Niubang</strain>
    </source>
</reference>
<keyword evidence="2" id="KW-1185">Reference proteome</keyword>
<accession>A0ACB8XWH3</accession>